<protein>
    <submittedName>
        <fullName evidence="3">Uncharacterized protein</fullName>
    </submittedName>
</protein>
<name>A0A450ZCE8_9GAMM</name>
<proteinExistence type="predicted"/>
<accession>A0A450ZCE8</accession>
<evidence type="ECO:0000313" key="1">
    <source>
        <dbReference type="EMBL" id="VFK37382.1"/>
    </source>
</evidence>
<gene>
    <name evidence="1" type="ORF">BECKTC1821D_GA0114238_100139</name>
    <name evidence="2" type="ORF">BECKTC1821E_GA0114239_100177</name>
    <name evidence="3" type="ORF">BECKTC1821F_GA0114240_1001102</name>
</gene>
<evidence type="ECO:0000313" key="3">
    <source>
        <dbReference type="EMBL" id="VFK51457.1"/>
    </source>
</evidence>
<sequence>MNNIPGAIFLLAMMAMNIVFGAQVDSKPTYPTESSIFKTMALRLGGG</sequence>
<reference evidence="3" key="1">
    <citation type="submission" date="2019-02" db="EMBL/GenBank/DDBJ databases">
        <authorList>
            <person name="Gruber-Vodicka R. H."/>
            <person name="Seah K. B. B."/>
        </authorList>
    </citation>
    <scope>NUCLEOTIDE SEQUENCE</scope>
    <source>
        <strain evidence="1">BECK_BZ123</strain>
        <strain evidence="2">BECK_BZ125</strain>
        <strain evidence="3">BECK_BZ126</strain>
    </source>
</reference>
<dbReference type="EMBL" id="CAADFS010000001">
    <property type="protein sequence ID" value="VFK37382.1"/>
    <property type="molecule type" value="Genomic_DNA"/>
</dbReference>
<organism evidence="3">
    <name type="scientific">Candidatus Kentrum sp. TC</name>
    <dbReference type="NCBI Taxonomy" id="2126339"/>
    <lineage>
        <taxon>Bacteria</taxon>
        <taxon>Pseudomonadati</taxon>
        <taxon>Pseudomonadota</taxon>
        <taxon>Gammaproteobacteria</taxon>
        <taxon>Candidatus Kentrum</taxon>
    </lineage>
</organism>
<dbReference type="EMBL" id="CAADFT010000001">
    <property type="protein sequence ID" value="VFK37730.1"/>
    <property type="molecule type" value="Genomic_DNA"/>
</dbReference>
<evidence type="ECO:0000313" key="2">
    <source>
        <dbReference type="EMBL" id="VFK37730.1"/>
    </source>
</evidence>
<dbReference type="AlphaFoldDB" id="A0A450ZCE8"/>
<dbReference type="EMBL" id="CAADFW010000001">
    <property type="protein sequence ID" value="VFK51457.1"/>
    <property type="molecule type" value="Genomic_DNA"/>
</dbReference>